<organism evidence="1 2">
    <name type="scientific">Lysinibacillus agricola</name>
    <dbReference type="NCBI Taxonomy" id="2590012"/>
    <lineage>
        <taxon>Bacteria</taxon>
        <taxon>Bacillati</taxon>
        <taxon>Bacillota</taxon>
        <taxon>Bacilli</taxon>
        <taxon>Bacillales</taxon>
        <taxon>Bacillaceae</taxon>
        <taxon>Lysinibacillus</taxon>
    </lineage>
</organism>
<reference evidence="1 2" key="1">
    <citation type="submission" date="2020-01" db="EMBL/GenBank/DDBJ databases">
        <authorList>
            <person name="Liu G."/>
            <person name="Liu B."/>
        </authorList>
    </citation>
    <scope>NUCLEOTIDE SEQUENCE [LARGE SCALE GENOMIC DNA]</scope>
    <source>
        <strain evidence="1 2">FJAT-51161</strain>
    </source>
</reference>
<name>A0ABX7ATD9_9BACI</name>
<gene>
    <name evidence="1" type="ORF">FJQ98_03070</name>
</gene>
<evidence type="ECO:0000313" key="1">
    <source>
        <dbReference type="EMBL" id="QQP13071.1"/>
    </source>
</evidence>
<keyword evidence="2" id="KW-1185">Reference proteome</keyword>
<protein>
    <submittedName>
        <fullName evidence="1">Uncharacterized protein</fullName>
    </submittedName>
</protein>
<dbReference type="RefSeq" id="WP_198926898.1">
    <property type="nucleotide sequence ID" value="NZ_CP067341.1"/>
</dbReference>
<evidence type="ECO:0000313" key="2">
    <source>
        <dbReference type="Proteomes" id="UP000596049"/>
    </source>
</evidence>
<sequence length="45" mass="5320">MKEQKQITMYDFIEQPIKKLSTDVNKAVDKKNVIVPRVVGYIVRR</sequence>
<dbReference type="EMBL" id="CP067341">
    <property type="protein sequence ID" value="QQP13071.1"/>
    <property type="molecule type" value="Genomic_DNA"/>
</dbReference>
<accession>A0ABX7ATD9</accession>
<dbReference type="Proteomes" id="UP000596049">
    <property type="component" value="Chromosome"/>
</dbReference>
<proteinExistence type="predicted"/>